<dbReference type="Proteomes" id="UP000275846">
    <property type="component" value="Unassembled WGS sequence"/>
</dbReference>
<dbReference type="WBParaSite" id="SSLN_0001142401-mRNA-1">
    <property type="protein sequence ID" value="SSLN_0001142401-mRNA-1"/>
    <property type="gene ID" value="SSLN_0001142401"/>
</dbReference>
<dbReference type="EMBL" id="UYSU01036230">
    <property type="protein sequence ID" value="VDL97386.1"/>
    <property type="molecule type" value="Genomic_DNA"/>
</dbReference>
<gene>
    <name evidence="3" type="ORF">SSLN_LOCUS11001</name>
</gene>
<keyword evidence="4" id="KW-1185">Reference proteome</keyword>
<reference evidence="5" key="1">
    <citation type="submission" date="2016-06" db="UniProtKB">
        <authorList>
            <consortium name="WormBaseParasite"/>
        </authorList>
    </citation>
    <scope>IDENTIFICATION</scope>
</reference>
<reference evidence="3 4" key="2">
    <citation type="submission" date="2018-11" db="EMBL/GenBank/DDBJ databases">
        <authorList>
            <consortium name="Pathogen Informatics"/>
        </authorList>
    </citation>
    <scope>NUCLEOTIDE SEQUENCE [LARGE SCALE GENOMIC DNA]</scope>
    <source>
        <strain evidence="3 4">NST_G2</strain>
    </source>
</reference>
<protein>
    <submittedName>
        <fullName evidence="3 5">Uncharacterized protein</fullName>
    </submittedName>
</protein>
<evidence type="ECO:0000256" key="2">
    <source>
        <dbReference type="SAM" id="Phobius"/>
    </source>
</evidence>
<dbReference type="AlphaFoldDB" id="A0A183T3F3"/>
<proteinExistence type="predicted"/>
<name>A0A183T3F3_SCHSO</name>
<evidence type="ECO:0000313" key="5">
    <source>
        <dbReference type="WBParaSite" id="SSLN_0001142401-mRNA-1"/>
    </source>
</evidence>
<evidence type="ECO:0000313" key="4">
    <source>
        <dbReference type="Proteomes" id="UP000275846"/>
    </source>
</evidence>
<sequence length="150" mass="16973">MGVLQNFALHEVEAEGAFSSSSFQDDPVSIPGARSDSHRPPRRLHWRLILNYIQLVIIMILLISTALLLSQTMATQEHLLLLETRMNASLTRRKNASGRWLEREHFEVILQAMRQGPTWQVGRAILGLHFRGTSHVFESITMRSKSGIGS</sequence>
<evidence type="ECO:0000256" key="1">
    <source>
        <dbReference type="SAM" id="MobiDB-lite"/>
    </source>
</evidence>
<evidence type="ECO:0000313" key="3">
    <source>
        <dbReference type="EMBL" id="VDL97386.1"/>
    </source>
</evidence>
<keyword evidence="2" id="KW-1133">Transmembrane helix</keyword>
<keyword evidence="2" id="KW-0812">Transmembrane</keyword>
<keyword evidence="2" id="KW-0472">Membrane</keyword>
<organism evidence="5">
    <name type="scientific">Schistocephalus solidus</name>
    <name type="common">Tapeworm</name>
    <dbReference type="NCBI Taxonomy" id="70667"/>
    <lineage>
        <taxon>Eukaryota</taxon>
        <taxon>Metazoa</taxon>
        <taxon>Spiralia</taxon>
        <taxon>Lophotrochozoa</taxon>
        <taxon>Platyhelminthes</taxon>
        <taxon>Cestoda</taxon>
        <taxon>Eucestoda</taxon>
        <taxon>Diphyllobothriidea</taxon>
        <taxon>Diphyllobothriidae</taxon>
        <taxon>Schistocephalus</taxon>
    </lineage>
</organism>
<feature type="transmembrane region" description="Helical" evidence="2">
    <location>
        <begin position="49"/>
        <end position="69"/>
    </location>
</feature>
<accession>A0A183T3F3</accession>
<dbReference type="OrthoDB" id="10460870at2759"/>
<feature type="region of interest" description="Disordered" evidence="1">
    <location>
        <begin position="18"/>
        <end position="39"/>
    </location>
</feature>